<name>A0A381YP11_9ZZZZ</name>
<protein>
    <submittedName>
        <fullName evidence="2">Uncharacterized protein</fullName>
    </submittedName>
</protein>
<gene>
    <name evidence="2" type="ORF">METZ01_LOCUS131622</name>
</gene>
<reference evidence="2" key="1">
    <citation type="submission" date="2018-05" db="EMBL/GenBank/DDBJ databases">
        <authorList>
            <person name="Lanie J.A."/>
            <person name="Ng W.-L."/>
            <person name="Kazmierczak K.M."/>
            <person name="Andrzejewski T.M."/>
            <person name="Davidsen T.M."/>
            <person name="Wayne K.J."/>
            <person name="Tettelin H."/>
            <person name="Glass J.I."/>
            <person name="Rusch D."/>
            <person name="Podicherti R."/>
            <person name="Tsui H.-C.T."/>
            <person name="Winkler M.E."/>
        </authorList>
    </citation>
    <scope>NUCLEOTIDE SEQUENCE</scope>
</reference>
<accession>A0A381YP11</accession>
<proteinExistence type="predicted"/>
<feature type="region of interest" description="Disordered" evidence="1">
    <location>
        <begin position="1"/>
        <end position="31"/>
    </location>
</feature>
<sequence length="31" mass="3443">MLGYSSDSSMLREHSYDKGAEGKVDTAVHDR</sequence>
<evidence type="ECO:0000256" key="1">
    <source>
        <dbReference type="SAM" id="MobiDB-lite"/>
    </source>
</evidence>
<dbReference type="AlphaFoldDB" id="A0A381YP11"/>
<feature type="compositionally biased region" description="Basic and acidic residues" evidence="1">
    <location>
        <begin position="10"/>
        <end position="31"/>
    </location>
</feature>
<organism evidence="2">
    <name type="scientific">marine metagenome</name>
    <dbReference type="NCBI Taxonomy" id="408172"/>
    <lineage>
        <taxon>unclassified sequences</taxon>
        <taxon>metagenomes</taxon>
        <taxon>ecological metagenomes</taxon>
    </lineage>
</organism>
<evidence type="ECO:0000313" key="2">
    <source>
        <dbReference type="EMBL" id="SVA78768.1"/>
    </source>
</evidence>
<dbReference type="EMBL" id="UINC01018698">
    <property type="protein sequence ID" value="SVA78768.1"/>
    <property type="molecule type" value="Genomic_DNA"/>
</dbReference>